<dbReference type="InterPro" id="IPR009057">
    <property type="entry name" value="Homeodomain-like_sf"/>
</dbReference>
<evidence type="ECO:0000256" key="3">
    <source>
        <dbReference type="ARBA" id="ARBA00023163"/>
    </source>
</evidence>
<feature type="compositionally biased region" description="Low complexity" evidence="5">
    <location>
        <begin position="7"/>
        <end position="17"/>
    </location>
</feature>
<reference evidence="8" key="1">
    <citation type="journal article" date="2019" name="Int. J. Syst. Evol. Microbiol.">
        <title>The Global Catalogue of Microorganisms (GCM) 10K type strain sequencing project: providing services to taxonomists for standard genome sequencing and annotation.</title>
        <authorList>
            <consortium name="The Broad Institute Genomics Platform"/>
            <consortium name="The Broad Institute Genome Sequencing Center for Infectious Disease"/>
            <person name="Wu L."/>
            <person name="Ma J."/>
        </authorList>
    </citation>
    <scope>NUCLEOTIDE SEQUENCE [LARGE SCALE GENOMIC DNA]</scope>
    <source>
        <strain evidence="8">JCM 15503</strain>
    </source>
</reference>
<feature type="DNA-binding region" description="H-T-H motif" evidence="4">
    <location>
        <begin position="49"/>
        <end position="68"/>
    </location>
</feature>
<keyword evidence="1" id="KW-0805">Transcription regulation</keyword>
<comment type="caution">
    <text evidence="7">The sequence shown here is derived from an EMBL/GenBank/DDBJ whole genome shotgun (WGS) entry which is preliminary data.</text>
</comment>
<dbReference type="InterPro" id="IPR050109">
    <property type="entry name" value="HTH-type_TetR-like_transc_reg"/>
</dbReference>
<gene>
    <name evidence="7" type="ORF">GCM10009107_17660</name>
</gene>
<feature type="region of interest" description="Disordered" evidence="5">
    <location>
        <begin position="1"/>
        <end position="20"/>
    </location>
</feature>
<evidence type="ECO:0000256" key="4">
    <source>
        <dbReference type="PROSITE-ProRule" id="PRU00335"/>
    </source>
</evidence>
<accession>A0ABN1JX17</accession>
<evidence type="ECO:0000256" key="1">
    <source>
        <dbReference type="ARBA" id="ARBA00023015"/>
    </source>
</evidence>
<dbReference type="PANTHER" id="PTHR30055:SF234">
    <property type="entry name" value="HTH-TYPE TRANSCRIPTIONAL REGULATOR BETI"/>
    <property type="match status" value="1"/>
</dbReference>
<keyword evidence="2 4" id="KW-0238">DNA-binding</keyword>
<evidence type="ECO:0000256" key="2">
    <source>
        <dbReference type="ARBA" id="ARBA00023125"/>
    </source>
</evidence>
<organism evidence="7 8">
    <name type="scientific">Ideonella azotifigens</name>
    <dbReference type="NCBI Taxonomy" id="513160"/>
    <lineage>
        <taxon>Bacteria</taxon>
        <taxon>Pseudomonadati</taxon>
        <taxon>Pseudomonadota</taxon>
        <taxon>Betaproteobacteria</taxon>
        <taxon>Burkholderiales</taxon>
        <taxon>Sphaerotilaceae</taxon>
        <taxon>Ideonella</taxon>
    </lineage>
</organism>
<proteinExistence type="predicted"/>
<dbReference type="SUPFAM" id="SSF46689">
    <property type="entry name" value="Homeodomain-like"/>
    <property type="match status" value="1"/>
</dbReference>
<protein>
    <submittedName>
        <fullName evidence="7">TetR/AcrR family transcriptional regulator</fullName>
    </submittedName>
</protein>
<dbReference type="EMBL" id="BAAAEW010000008">
    <property type="protein sequence ID" value="GAA0748330.1"/>
    <property type="molecule type" value="Genomic_DNA"/>
</dbReference>
<keyword evidence="3" id="KW-0804">Transcription</keyword>
<sequence length="223" mass="23817">MQRNVNPSADSPAASPARLAKAERDELRRLQIANALARCVLRTGFHRASMAQVAEEAGMSVGQIYRYFPSKEAIIGFLVEQIVAARLAWIDAAPTAQALAESLAADTPAPRPPGAPTPPPGTLDAYALAGERALLLEIQAESARNPAVAELVKAADLKLHARAVATMRSQQPALSQAQAALRVEIVASLAEGRLFREGIGPALDRQQLVPLLRRVVDLLFLPD</sequence>
<evidence type="ECO:0000313" key="7">
    <source>
        <dbReference type="EMBL" id="GAA0748330.1"/>
    </source>
</evidence>
<dbReference type="InterPro" id="IPR001647">
    <property type="entry name" value="HTH_TetR"/>
</dbReference>
<evidence type="ECO:0000259" key="6">
    <source>
        <dbReference type="PROSITE" id="PS50977"/>
    </source>
</evidence>
<name>A0ABN1JX17_9BURK</name>
<dbReference type="PRINTS" id="PR00455">
    <property type="entry name" value="HTHTETR"/>
</dbReference>
<dbReference type="Pfam" id="PF00440">
    <property type="entry name" value="TetR_N"/>
    <property type="match status" value="1"/>
</dbReference>
<keyword evidence="8" id="KW-1185">Reference proteome</keyword>
<dbReference type="Gene3D" id="1.10.357.10">
    <property type="entry name" value="Tetracycline Repressor, domain 2"/>
    <property type="match status" value="1"/>
</dbReference>
<evidence type="ECO:0000256" key="5">
    <source>
        <dbReference type="SAM" id="MobiDB-lite"/>
    </source>
</evidence>
<dbReference type="Proteomes" id="UP001500279">
    <property type="component" value="Unassembled WGS sequence"/>
</dbReference>
<feature type="domain" description="HTH tetR-type" evidence="6">
    <location>
        <begin position="26"/>
        <end position="86"/>
    </location>
</feature>
<evidence type="ECO:0000313" key="8">
    <source>
        <dbReference type="Proteomes" id="UP001500279"/>
    </source>
</evidence>
<dbReference type="PROSITE" id="PS50977">
    <property type="entry name" value="HTH_TETR_2"/>
    <property type="match status" value="1"/>
</dbReference>
<dbReference type="PANTHER" id="PTHR30055">
    <property type="entry name" value="HTH-TYPE TRANSCRIPTIONAL REGULATOR RUTR"/>
    <property type="match status" value="1"/>
</dbReference>